<sequence>MGNMLMDGIIKRARDLVRRGEKREQTVCYREDHQAEQTPDKLIFCDDEREQLCRSTNILRRSAWQPSTADCFRVHTAHTACLLLWLFCRGSQAELESQW</sequence>
<proteinExistence type="predicted"/>
<reference evidence="1" key="1">
    <citation type="journal article" date="2023" name="G3 (Bethesda)">
        <title>A reference genome for the long-term kleptoplast-retaining sea slug Elysia crispata morphotype clarki.</title>
        <authorList>
            <person name="Eastman K.E."/>
            <person name="Pendleton A.L."/>
            <person name="Shaikh M.A."/>
            <person name="Suttiyut T."/>
            <person name="Ogas R."/>
            <person name="Tomko P."/>
            <person name="Gavelis G."/>
            <person name="Widhalm J.R."/>
            <person name="Wisecaver J.H."/>
        </authorList>
    </citation>
    <scope>NUCLEOTIDE SEQUENCE</scope>
    <source>
        <strain evidence="1">ECLA1</strain>
    </source>
</reference>
<dbReference type="EMBL" id="JAWDGP010000082">
    <property type="protein sequence ID" value="KAK3803856.1"/>
    <property type="molecule type" value="Genomic_DNA"/>
</dbReference>
<name>A0AAE1BEU8_9GAST</name>
<evidence type="ECO:0000313" key="1">
    <source>
        <dbReference type="EMBL" id="KAK3803856.1"/>
    </source>
</evidence>
<dbReference type="AlphaFoldDB" id="A0AAE1BEU8"/>
<accession>A0AAE1BEU8</accession>
<gene>
    <name evidence="1" type="ORF">RRG08_029448</name>
</gene>
<protein>
    <submittedName>
        <fullName evidence="1">Uncharacterized protein</fullName>
    </submittedName>
</protein>
<keyword evidence="2" id="KW-1185">Reference proteome</keyword>
<evidence type="ECO:0000313" key="2">
    <source>
        <dbReference type="Proteomes" id="UP001283361"/>
    </source>
</evidence>
<comment type="caution">
    <text evidence="1">The sequence shown here is derived from an EMBL/GenBank/DDBJ whole genome shotgun (WGS) entry which is preliminary data.</text>
</comment>
<organism evidence="1 2">
    <name type="scientific">Elysia crispata</name>
    <name type="common">lettuce slug</name>
    <dbReference type="NCBI Taxonomy" id="231223"/>
    <lineage>
        <taxon>Eukaryota</taxon>
        <taxon>Metazoa</taxon>
        <taxon>Spiralia</taxon>
        <taxon>Lophotrochozoa</taxon>
        <taxon>Mollusca</taxon>
        <taxon>Gastropoda</taxon>
        <taxon>Heterobranchia</taxon>
        <taxon>Euthyneura</taxon>
        <taxon>Panpulmonata</taxon>
        <taxon>Sacoglossa</taxon>
        <taxon>Placobranchoidea</taxon>
        <taxon>Plakobranchidae</taxon>
        <taxon>Elysia</taxon>
    </lineage>
</organism>
<dbReference type="Proteomes" id="UP001283361">
    <property type="component" value="Unassembled WGS sequence"/>
</dbReference>